<evidence type="ECO:0000256" key="1">
    <source>
        <dbReference type="SAM" id="MobiDB-lite"/>
    </source>
</evidence>
<feature type="domain" description="CD-NTase-associated protein 12/Pycsar effector protein TIR" evidence="2">
    <location>
        <begin position="7"/>
        <end position="136"/>
    </location>
</feature>
<name>A0ABR9DMU4_9MICO</name>
<evidence type="ECO:0000313" key="3">
    <source>
        <dbReference type="EMBL" id="MBD9698446.1"/>
    </source>
</evidence>
<feature type="region of interest" description="Disordered" evidence="1">
    <location>
        <begin position="156"/>
        <end position="182"/>
    </location>
</feature>
<gene>
    <name evidence="3" type="ORF">IGS67_02910</name>
</gene>
<accession>A0ABR9DMU4</accession>
<dbReference type="Proteomes" id="UP000642107">
    <property type="component" value="Unassembled WGS sequence"/>
</dbReference>
<protein>
    <submittedName>
        <fullName evidence="3">Nucleotide-binding protein</fullName>
    </submittedName>
</protein>
<keyword evidence="4" id="KW-1185">Reference proteome</keyword>
<comment type="caution">
    <text evidence="3">The sequence shown here is derived from an EMBL/GenBank/DDBJ whole genome shotgun (WGS) entry which is preliminary data.</text>
</comment>
<dbReference type="InterPro" id="IPR019302">
    <property type="entry name" value="CAP12/PCTIR_TIR_dom"/>
</dbReference>
<proteinExistence type="predicted"/>
<organism evidence="3 4">
    <name type="scientific">Flavimobilis rhizosphaerae</name>
    <dbReference type="NCBI Taxonomy" id="2775421"/>
    <lineage>
        <taxon>Bacteria</taxon>
        <taxon>Bacillati</taxon>
        <taxon>Actinomycetota</taxon>
        <taxon>Actinomycetes</taxon>
        <taxon>Micrococcales</taxon>
        <taxon>Jonesiaceae</taxon>
        <taxon>Flavimobilis</taxon>
    </lineage>
</organism>
<reference evidence="3 4" key="1">
    <citation type="submission" date="2020-09" db="EMBL/GenBank/DDBJ databases">
        <title>Flavimobilis rhizosphaerae sp. nov., isolated from rhizosphere soil of Spartina alterniflora.</title>
        <authorList>
            <person name="Hanqin C."/>
        </authorList>
    </citation>
    <scope>NUCLEOTIDE SEQUENCE [LARGE SCALE GENOMIC DNA]</scope>
    <source>
        <strain evidence="3 4">GY 10621</strain>
    </source>
</reference>
<sequence>MTDSSTVFVVHGRNTAARDAMFTFLRALGLKPLEWDQAIELTGKGTPYVGEVLDAAFAAGQAVIVLMTPDDIAYLQTEHASGLGDSETEPRGQARPNVLFEAGMAMGRNPDRTIIVELGDIRPFSDIGGRHVVRLSNDADVRHRLAQRLSTAGCATDTTGSDWLTAGDLTPPPPPGRGLPVGKRVQAVRQPTARVDGRWLSGSGNRFATVKITNTGNEPIFDARLCVPEDLAGVQLWQDDAVAKLPPGKSFTVRGDNGQNNLGGRGPTTFELVVTGRLEDGRDFCQDVYFDAL</sequence>
<evidence type="ECO:0000259" key="2">
    <source>
        <dbReference type="Pfam" id="PF10137"/>
    </source>
</evidence>
<dbReference type="RefSeq" id="WP_192277614.1">
    <property type="nucleotide sequence ID" value="NZ_JACZDF010000001.1"/>
</dbReference>
<evidence type="ECO:0000313" key="4">
    <source>
        <dbReference type="Proteomes" id="UP000642107"/>
    </source>
</evidence>
<dbReference type="EMBL" id="JACZDF010000001">
    <property type="protein sequence ID" value="MBD9698446.1"/>
    <property type="molecule type" value="Genomic_DNA"/>
</dbReference>
<dbReference type="Pfam" id="PF10137">
    <property type="entry name" value="CAP12-PCTIR_TIR"/>
    <property type="match status" value="1"/>
</dbReference>